<dbReference type="Proteomes" id="UP000007939">
    <property type="component" value="Chromosome"/>
</dbReference>
<dbReference type="Pfam" id="PF02080">
    <property type="entry name" value="TrkA_C"/>
    <property type="match status" value="1"/>
</dbReference>
<dbReference type="InterPro" id="IPR006037">
    <property type="entry name" value="RCK_C"/>
</dbReference>
<reference evidence="2 3" key="2">
    <citation type="journal article" date="2012" name="Stand. Genomic Sci.">
        <title>Complete genome sequence of the termite hindgut bacterium Spirochaeta coccoides type strain (SPN1(T)), reclassification in the genus Sphaerochaeta as Sphaerochaeta coccoides comb. nov. and emendations of the family Spirochaetaceae and the genus Sphaerochaeta.</title>
        <authorList>
            <person name="Abt B."/>
            <person name="Han C."/>
            <person name="Scheuner C."/>
            <person name="Lu M."/>
            <person name="Lapidus A."/>
            <person name="Nolan M."/>
            <person name="Lucas S."/>
            <person name="Hammon N."/>
            <person name="Deshpande S."/>
            <person name="Cheng J.F."/>
            <person name="Tapia R."/>
            <person name="Goodwin L.A."/>
            <person name="Pitluck S."/>
            <person name="Liolios K."/>
            <person name="Pagani I."/>
            <person name="Ivanova N."/>
            <person name="Mavromatis K."/>
            <person name="Mikhailova N."/>
            <person name="Huntemann M."/>
            <person name="Pati A."/>
            <person name="Chen A."/>
            <person name="Palaniappan K."/>
            <person name="Land M."/>
            <person name="Hauser L."/>
            <person name="Brambilla E.M."/>
            <person name="Rohde M."/>
            <person name="Spring S."/>
            <person name="Gronow S."/>
            <person name="Goker M."/>
            <person name="Woyke T."/>
            <person name="Bristow J."/>
            <person name="Eisen J.A."/>
            <person name="Markowitz V."/>
            <person name="Hugenholtz P."/>
            <person name="Kyrpides N.C."/>
            <person name="Klenk H.P."/>
            <person name="Detter J.C."/>
        </authorList>
    </citation>
    <scope>NUCLEOTIDE SEQUENCE [LARGE SCALE GENOMIC DNA]</scope>
    <source>
        <strain evidence="3">ATCC BAA-1237 / DSM 17374 / SPN1</strain>
    </source>
</reference>
<dbReference type="eggNOG" id="COG0569">
    <property type="taxonomic scope" value="Bacteria"/>
</dbReference>
<dbReference type="EMBL" id="CP002659">
    <property type="protein sequence ID" value="AEC02387.1"/>
    <property type="molecule type" value="Genomic_DNA"/>
</dbReference>
<reference evidence="3" key="1">
    <citation type="submission" date="2011-04" db="EMBL/GenBank/DDBJ databases">
        <title>The complete genome of Spirochaeta coccoides DSM 17374.</title>
        <authorList>
            <person name="Lucas S."/>
            <person name="Copeland A."/>
            <person name="Lapidus A."/>
            <person name="Bruce D."/>
            <person name="Goodwin L."/>
            <person name="Pitluck S."/>
            <person name="Peters L."/>
            <person name="Kyrpides N."/>
            <person name="Mavromatis K."/>
            <person name="Pagani I."/>
            <person name="Ivanova N."/>
            <person name="Ovchinnikova G."/>
            <person name="Lu M."/>
            <person name="Detter J.C."/>
            <person name="Tapia R."/>
            <person name="Han C."/>
            <person name="Land M."/>
            <person name="Hauser L."/>
            <person name="Markowitz V."/>
            <person name="Cheng J.-F."/>
            <person name="Hugenholtz P."/>
            <person name="Woyke T."/>
            <person name="Wu D."/>
            <person name="Spring S."/>
            <person name="Schroeder M."/>
            <person name="Brambilla E."/>
            <person name="Klenk H.-P."/>
            <person name="Eisen J.A."/>
        </authorList>
    </citation>
    <scope>NUCLEOTIDE SEQUENCE [LARGE SCALE GENOMIC DNA]</scope>
    <source>
        <strain evidence="3">ATCC BAA-1237 / DSM 17374 / SPN1</strain>
    </source>
</reference>
<dbReference type="PANTHER" id="PTHR43833:SF7">
    <property type="entry name" value="KTR SYSTEM POTASSIUM UPTAKE PROTEIN C"/>
    <property type="match status" value="1"/>
</dbReference>
<organism evidence="2 3">
    <name type="scientific">Parasphaerochaeta coccoides (strain ATCC BAA-1237 / DSM 17374 / SPN1)</name>
    <name type="common">Sphaerochaeta coccoides</name>
    <dbReference type="NCBI Taxonomy" id="760011"/>
    <lineage>
        <taxon>Bacteria</taxon>
        <taxon>Pseudomonadati</taxon>
        <taxon>Spirochaetota</taxon>
        <taxon>Spirochaetia</taxon>
        <taxon>Spirochaetales</taxon>
        <taxon>Sphaerochaetaceae</taxon>
        <taxon>Parasphaerochaeta</taxon>
    </lineage>
</organism>
<dbReference type="AlphaFoldDB" id="F4GL47"/>
<proteinExistence type="predicted"/>
<gene>
    <name evidence="2" type="ordered locus">Spico_1174</name>
</gene>
<dbReference type="InterPro" id="IPR003148">
    <property type="entry name" value="RCK_N"/>
</dbReference>
<dbReference type="InterPro" id="IPR036721">
    <property type="entry name" value="RCK_C_sf"/>
</dbReference>
<dbReference type="KEGG" id="scc:Spico_1174"/>
<dbReference type="STRING" id="760011.Spico_1174"/>
<evidence type="ECO:0000259" key="1">
    <source>
        <dbReference type="PROSITE" id="PS51202"/>
    </source>
</evidence>
<protein>
    <submittedName>
        <fullName evidence="2">TrkA-N domain protein</fullName>
    </submittedName>
</protein>
<dbReference type="Pfam" id="PF02254">
    <property type="entry name" value="TrkA_N"/>
    <property type="match status" value="1"/>
</dbReference>
<dbReference type="InterPro" id="IPR050721">
    <property type="entry name" value="Trk_Ktr_HKT_K-transport"/>
</dbReference>
<dbReference type="RefSeq" id="WP_013739782.1">
    <property type="nucleotide sequence ID" value="NC_015436.1"/>
</dbReference>
<dbReference type="Gene3D" id="3.30.70.1450">
    <property type="entry name" value="Regulator of K+ conductance, C-terminal domain"/>
    <property type="match status" value="1"/>
</dbReference>
<dbReference type="InterPro" id="IPR036291">
    <property type="entry name" value="NAD(P)-bd_dom_sf"/>
</dbReference>
<dbReference type="SUPFAM" id="SSF51735">
    <property type="entry name" value="NAD(P)-binding Rossmann-fold domains"/>
    <property type="match status" value="1"/>
</dbReference>
<dbReference type="PANTHER" id="PTHR43833">
    <property type="entry name" value="POTASSIUM CHANNEL PROTEIN 2-RELATED-RELATED"/>
    <property type="match status" value="1"/>
</dbReference>
<dbReference type="GO" id="GO:0006813">
    <property type="term" value="P:potassium ion transport"/>
    <property type="evidence" value="ECO:0007669"/>
    <property type="project" value="InterPro"/>
</dbReference>
<dbReference type="PROSITE" id="PS51202">
    <property type="entry name" value="RCK_C"/>
    <property type="match status" value="1"/>
</dbReference>
<feature type="domain" description="RCK C-terminal" evidence="1">
    <location>
        <begin position="139"/>
        <end position="223"/>
    </location>
</feature>
<dbReference type="OrthoDB" id="350291at2"/>
<evidence type="ECO:0000313" key="3">
    <source>
        <dbReference type="Proteomes" id="UP000007939"/>
    </source>
</evidence>
<dbReference type="Gene3D" id="3.40.50.720">
    <property type="entry name" value="NAD(P)-binding Rossmann-like Domain"/>
    <property type="match status" value="1"/>
</dbReference>
<sequence>MAKFVDQNAFGIIGIGRFGLALANELLDSGKHVIALDKDESRLQPLKNKMRDLYRIDSLTKEALGETGIGDCAAAVVCIGKDLESNLLATLNLIELGIPRVISKAISDDHGLLLKKLGAEVVYPEVDMGTRLAWSLTTKNALDFLALNDNFSIVELELSHEFDGKSLKELNFRNRFGLNVITVIRDGKADADIRPDTVLCGGAIIVVAGNNEKLHAFQEFNAKHA</sequence>
<dbReference type="SUPFAM" id="SSF116726">
    <property type="entry name" value="TrkA C-terminal domain-like"/>
    <property type="match status" value="1"/>
</dbReference>
<keyword evidence="3" id="KW-1185">Reference proteome</keyword>
<accession>F4GL47</accession>
<dbReference type="HOGENOM" id="CLU_046525_3_0_12"/>
<evidence type="ECO:0000313" key="2">
    <source>
        <dbReference type="EMBL" id="AEC02387.1"/>
    </source>
</evidence>
<name>F4GL47_PARC1</name>
<dbReference type="GO" id="GO:0008324">
    <property type="term" value="F:monoatomic cation transmembrane transporter activity"/>
    <property type="evidence" value="ECO:0007669"/>
    <property type="project" value="InterPro"/>
</dbReference>